<evidence type="ECO:0000256" key="1">
    <source>
        <dbReference type="ARBA" id="ARBA00022737"/>
    </source>
</evidence>
<evidence type="ECO:0000256" key="3">
    <source>
        <dbReference type="PROSITE-ProRule" id="PRU00023"/>
    </source>
</evidence>
<keyword evidence="1" id="KW-0677">Repeat</keyword>
<keyword evidence="2 3" id="KW-0040">ANK repeat</keyword>
<dbReference type="InterPro" id="IPR002110">
    <property type="entry name" value="Ankyrin_rpt"/>
</dbReference>
<dbReference type="Pfam" id="PF12796">
    <property type="entry name" value="Ank_2"/>
    <property type="match status" value="1"/>
</dbReference>
<accession>A0A1B1NDN0</accession>
<dbReference type="SMART" id="SM00248">
    <property type="entry name" value="ANK"/>
    <property type="match status" value="2"/>
</dbReference>
<gene>
    <name evidence="5" type="ORF">SGUI_2153</name>
</gene>
<name>A0A1B1NDN0_9MICO</name>
<keyword evidence="6" id="KW-1185">Reference proteome</keyword>
<feature type="repeat" description="ANK" evidence="3">
    <location>
        <begin position="50"/>
        <end position="82"/>
    </location>
</feature>
<feature type="region of interest" description="Disordered" evidence="4">
    <location>
        <begin position="106"/>
        <end position="131"/>
    </location>
</feature>
<dbReference type="PANTHER" id="PTHR24171">
    <property type="entry name" value="ANKYRIN REPEAT DOMAIN-CONTAINING PROTEIN 39-RELATED"/>
    <property type="match status" value="1"/>
</dbReference>
<organism evidence="5 6">
    <name type="scientific">Serinicoccus hydrothermalis</name>
    <dbReference type="NCBI Taxonomy" id="1758689"/>
    <lineage>
        <taxon>Bacteria</taxon>
        <taxon>Bacillati</taxon>
        <taxon>Actinomycetota</taxon>
        <taxon>Actinomycetes</taxon>
        <taxon>Micrococcales</taxon>
        <taxon>Ornithinimicrobiaceae</taxon>
        <taxon>Serinicoccus</taxon>
    </lineage>
</organism>
<evidence type="ECO:0000313" key="6">
    <source>
        <dbReference type="Proteomes" id="UP000092482"/>
    </source>
</evidence>
<reference evidence="5 6" key="1">
    <citation type="submission" date="2016-03" db="EMBL/GenBank/DDBJ databases">
        <title>Shallow-sea hydrothermal system.</title>
        <authorList>
            <person name="Tang K."/>
        </authorList>
    </citation>
    <scope>NUCLEOTIDE SEQUENCE [LARGE SCALE GENOMIC DNA]</scope>
    <source>
        <strain evidence="5 6">JLT9</strain>
    </source>
</reference>
<protein>
    <submittedName>
        <fullName evidence="5">Putative ankyrin-like protein</fullName>
    </submittedName>
</protein>
<dbReference type="EMBL" id="CP014989">
    <property type="protein sequence ID" value="ANS79549.1"/>
    <property type="molecule type" value="Genomic_DNA"/>
</dbReference>
<evidence type="ECO:0000256" key="4">
    <source>
        <dbReference type="SAM" id="MobiDB-lite"/>
    </source>
</evidence>
<sequence length="131" mass="13443">MTDSTDGQPGPAPDAVELAHALFDLARAGEAERLAAYVDAGAPVDLTDPAGNTLLMLAAYHGHPSTVSALADRGADVDRLNDRGQSPLAGAIFKGEDAVVATLLEHGADPDAGQPTPRDTATMFGRDDLLP</sequence>
<dbReference type="STRING" id="1758689.SGUI_2153"/>
<dbReference type="PROSITE" id="PS50088">
    <property type="entry name" value="ANK_REPEAT"/>
    <property type="match status" value="2"/>
</dbReference>
<dbReference type="PROSITE" id="PS50297">
    <property type="entry name" value="ANK_REP_REGION"/>
    <property type="match status" value="2"/>
</dbReference>
<dbReference type="OrthoDB" id="306540at2"/>
<evidence type="ECO:0000256" key="2">
    <source>
        <dbReference type="ARBA" id="ARBA00023043"/>
    </source>
</evidence>
<dbReference type="Gene3D" id="1.25.40.20">
    <property type="entry name" value="Ankyrin repeat-containing domain"/>
    <property type="match status" value="1"/>
</dbReference>
<dbReference type="RefSeq" id="WP_066643269.1">
    <property type="nucleotide sequence ID" value="NZ_CP014989.1"/>
</dbReference>
<dbReference type="PANTHER" id="PTHR24171:SF9">
    <property type="entry name" value="ANKYRIN REPEAT DOMAIN-CONTAINING PROTEIN 39"/>
    <property type="match status" value="1"/>
</dbReference>
<dbReference type="AlphaFoldDB" id="A0A1B1NDN0"/>
<dbReference type="KEGG" id="serj:SGUI_2153"/>
<dbReference type="PATRIC" id="fig|1758689.4.peg.2243"/>
<dbReference type="Proteomes" id="UP000092482">
    <property type="component" value="Chromosome"/>
</dbReference>
<proteinExistence type="predicted"/>
<dbReference type="SUPFAM" id="SSF48403">
    <property type="entry name" value="Ankyrin repeat"/>
    <property type="match status" value="1"/>
</dbReference>
<evidence type="ECO:0000313" key="5">
    <source>
        <dbReference type="EMBL" id="ANS79549.1"/>
    </source>
</evidence>
<feature type="repeat" description="ANK" evidence="3">
    <location>
        <begin position="83"/>
        <end position="115"/>
    </location>
</feature>
<dbReference type="InterPro" id="IPR036770">
    <property type="entry name" value="Ankyrin_rpt-contain_sf"/>
</dbReference>